<keyword evidence="8" id="KW-0472">Membrane</keyword>
<reference evidence="10" key="1">
    <citation type="submission" date="2020-11" db="EMBL/GenBank/DDBJ databases">
        <authorList>
            <person name="Tran Van P."/>
        </authorList>
    </citation>
    <scope>NUCLEOTIDE SEQUENCE</scope>
</reference>
<keyword evidence="2" id="KW-0479">Metal-binding</keyword>
<evidence type="ECO:0000256" key="8">
    <source>
        <dbReference type="SAM" id="Phobius"/>
    </source>
</evidence>
<gene>
    <name evidence="10" type="ORF">OSB1V03_LOCUS14514</name>
</gene>
<dbReference type="PROSITE" id="PS51873">
    <property type="entry name" value="TRIAD"/>
    <property type="match status" value="1"/>
</dbReference>
<dbReference type="Proteomes" id="UP000759131">
    <property type="component" value="Unassembled WGS sequence"/>
</dbReference>
<proteinExistence type="predicted"/>
<evidence type="ECO:0000256" key="3">
    <source>
        <dbReference type="ARBA" id="ARBA00022737"/>
    </source>
</evidence>
<evidence type="ECO:0000256" key="4">
    <source>
        <dbReference type="ARBA" id="ARBA00022771"/>
    </source>
</evidence>
<evidence type="ECO:0000256" key="2">
    <source>
        <dbReference type="ARBA" id="ARBA00022723"/>
    </source>
</evidence>
<sequence length="296" mass="33638">RVQCTECQFYWCFKCHSPWHSELSCKQYRKGDRLLKTWAKETNHGQVNAQKCPRCGIYIQRTSGCDHMHCTRCKTDFCYKCGDRLRRLKFFGDHYSKLSIFGCKYRYKASQPVQRKLIRGAVFGSKLMLVPVLGSLAVCAGAVVLVLGVAALPVYGAVKIYRKYRNKKNLKSIRQQVLYYPHYTLQLILKPPQKDTQTDPDVDTEACDLIVTTVESLPADDPNRADKCVQIVSQSTGDPESGVQRLVHIESSPGQLLRTRVDVIGLTANKSRKRKLDDNGVDDDKPKRPTMNCNQS</sequence>
<dbReference type="InterPro" id="IPR044066">
    <property type="entry name" value="TRIAD_supradom"/>
</dbReference>
<dbReference type="InterPro" id="IPR047552">
    <property type="entry name" value="Rcat_RBR_RNF217"/>
</dbReference>
<accession>A0A7R9Q7Q3</accession>
<evidence type="ECO:0000259" key="9">
    <source>
        <dbReference type="PROSITE" id="PS51873"/>
    </source>
</evidence>
<dbReference type="PANTHER" id="PTHR11685">
    <property type="entry name" value="RBR FAMILY RING FINGER AND IBR DOMAIN-CONTAINING"/>
    <property type="match status" value="1"/>
</dbReference>
<feature type="region of interest" description="Disordered" evidence="7">
    <location>
        <begin position="274"/>
        <end position="296"/>
    </location>
</feature>
<keyword evidence="8" id="KW-0812">Transmembrane</keyword>
<evidence type="ECO:0000313" key="11">
    <source>
        <dbReference type="Proteomes" id="UP000759131"/>
    </source>
</evidence>
<dbReference type="CDD" id="cd20350">
    <property type="entry name" value="Rcat_RBR_RNF217"/>
    <property type="match status" value="1"/>
</dbReference>
<dbReference type="InterPro" id="IPR031127">
    <property type="entry name" value="E3_UB_ligase_RBR"/>
</dbReference>
<dbReference type="AlphaFoldDB" id="A0A7R9Q7Q3"/>
<keyword evidence="5" id="KW-0833">Ubl conjugation pathway</keyword>
<keyword evidence="1" id="KW-0808">Transferase</keyword>
<dbReference type="GO" id="GO:0016567">
    <property type="term" value="P:protein ubiquitination"/>
    <property type="evidence" value="ECO:0007669"/>
    <property type="project" value="InterPro"/>
</dbReference>
<dbReference type="EMBL" id="OC868589">
    <property type="protein sequence ID" value="CAD7634118.1"/>
    <property type="molecule type" value="Genomic_DNA"/>
</dbReference>
<evidence type="ECO:0000313" key="10">
    <source>
        <dbReference type="EMBL" id="CAD7634118.1"/>
    </source>
</evidence>
<evidence type="ECO:0000256" key="7">
    <source>
        <dbReference type="SAM" id="MobiDB-lite"/>
    </source>
</evidence>
<dbReference type="Gene3D" id="1.20.120.1750">
    <property type="match status" value="1"/>
</dbReference>
<keyword evidence="8" id="KW-1133">Transmembrane helix</keyword>
<keyword evidence="4" id="KW-0863">Zinc-finger</keyword>
<dbReference type="FunFam" id="1.20.120.1750:FF:000008">
    <property type="entry name" value="RBR-type E3 ubiquitin transferase"/>
    <property type="match status" value="1"/>
</dbReference>
<evidence type="ECO:0000256" key="5">
    <source>
        <dbReference type="ARBA" id="ARBA00022786"/>
    </source>
</evidence>
<name>A0A7R9Q7Q3_9ACAR</name>
<dbReference type="GO" id="GO:0008270">
    <property type="term" value="F:zinc ion binding"/>
    <property type="evidence" value="ECO:0007669"/>
    <property type="project" value="UniProtKB-KW"/>
</dbReference>
<evidence type="ECO:0000256" key="6">
    <source>
        <dbReference type="ARBA" id="ARBA00022833"/>
    </source>
</evidence>
<organism evidence="10">
    <name type="scientific">Medioppia subpectinata</name>
    <dbReference type="NCBI Taxonomy" id="1979941"/>
    <lineage>
        <taxon>Eukaryota</taxon>
        <taxon>Metazoa</taxon>
        <taxon>Ecdysozoa</taxon>
        <taxon>Arthropoda</taxon>
        <taxon>Chelicerata</taxon>
        <taxon>Arachnida</taxon>
        <taxon>Acari</taxon>
        <taxon>Acariformes</taxon>
        <taxon>Sarcoptiformes</taxon>
        <taxon>Oribatida</taxon>
        <taxon>Brachypylina</taxon>
        <taxon>Oppioidea</taxon>
        <taxon>Oppiidae</taxon>
        <taxon>Medioppia</taxon>
    </lineage>
</organism>
<keyword evidence="6" id="KW-0862">Zinc</keyword>
<feature type="non-terminal residue" evidence="10">
    <location>
        <position position="296"/>
    </location>
</feature>
<dbReference type="EMBL" id="CAJPIZ010014014">
    <property type="protein sequence ID" value="CAG2114548.1"/>
    <property type="molecule type" value="Genomic_DNA"/>
</dbReference>
<dbReference type="Pfam" id="PF22191">
    <property type="entry name" value="IBR_1"/>
    <property type="match status" value="1"/>
</dbReference>
<feature type="compositionally biased region" description="Basic and acidic residues" evidence="7">
    <location>
        <begin position="275"/>
        <end position="287"/>
    </location>
</feature>
<keyword evidence="11" id="KW-1185">Reference proteome</keyword>
<dbReference type="SUPFAM" id="SSF57850">
    <property type="entry name" value="RING/U-box"/>
    <property type="match status" value="1"/>
</dbReference>
<keyword evidence="3" id="KW-0677">Repeat</keyword>
<feature type="transmembrane region" description="Helical" evidence="8">
    <location>
        <begin position="132"/>
        <end position="158"/>
    </location>
</feature>
<dbReference type="GO" id="GO:0004842">
    <property type="term" value="F:ubiquitin-protein transferase activity"/>
    <property type="evidence" value="ECO:0007669"/>
    <property type="project" value="InterPro"/>
</dbReference>
<feature type="domain" description="RING-type" evidence="9">
    <location>
        <begin position="1"/>
        <end position="107"/>
    </location>
</feature>
<protein>
    <recommendedName>
        <fullName evidence="9">RING-type domain-containing protein</fullName>
    </recommendedName>
</protein>
<dbReference type="OrthoDB" id="69641at2759"/>
<evidence type="ECO:0000256" key="1">
    <source>
        <dbReference type="ARBA" id="ARBA00022679"/>
    </source>
</evidence>